<evidence type="ECO:0000313" key="6">
    <source>
        <dbReference type="Ensembl" id="ENSPKIP00000038022.1"/>
    </source>
</evidence>
<dbReference type="InterPro" id="IPR012461">
    <property type="entry name" value="SACK1"/>
</dbReference>
<feature type="domain" description="Scaffolding anchor of CK1" evidence="5">
    <location>
        <begin position="17"/>
        <end position="278"/>
    </location>
</feature>
<name>A0A3B3T4G5_9TELE</name>
<dbReference type="FunFam" id="3.30.870.10:FF:000004">
    <property type="entry name" value="protein FAM83H isoform X2"/>
    <property type="match status" value="1"/>
</dbReference>
<feature type="compositionally biased region" description="Polar residues" evidence="4">
    <location>
        <begin position="773"/>
        <end position="783"/>
    </location>
</feature>
<proteinExistence type="inferred from homology"/>
<feature type="compositionally biased region" description="Polar residues" evidence="4">
    <location>
        <begin position="695"/>
        <end position="704"/>
    </location>
</feature>
<reference evidence="6" key="2">
    <citation type="submission" date="2025-09" db="UniProtKB">
        <authorList>
            <consortium name="Ensembl"/>
        </authorList>
    </citation>
    <scope>IDENTIFICATION</scope>
</reference>
<reference evidence="6" key="1">
    <citation type="submission" date="2025-08" db="UniProtKB">
        <authorList>
            <consortium name="Ensembl"/>
        </authorList>
    </citation>
    <scope>IDENTIFICATION</scope>
</reference>
<protein>
    <submittedName>
        <fullName evidence="6">Family with sequence similarity 83 member B</fullName>
    </submittedName>
</protein>
<keyword evidence="3" id="KW-0963">Cytoplasm</keyword>
<evidence type="ECO:0000313" key="7">
    <source>
        <dbReference type="Proteomes" id="UP000261540"/>
    </source>
</evidence>
<feature type="compositionally biased region" description="Polar residues" evidence="4">
    <location>
        <begin position="527"/>
        <end position="544"/>
    </location>
</feature>
<feature type="region of interest" description="Disordered" evidence="4">
    <location>
        <begin position="527"/>
        <end position="560"/>
    </location>
</feature>
<dbReference type="Ensembl" id="ENSPKIT00000019011.1">
    <property type="protein sequence ID" value="ENSPKIP00000038022.1"/>
    <property type="gene ID" value="ENSPKIG00000015977.1"/>
</dbReference>
<feature type="compositionally biased region" description="Polar residues" evidence="4">
    <location>
        <begin position="882"/>
        <end position="905"/>
    </location>
</feature>
<feature type="region of interest" description="Disordered" evidence="4">
    <location>
        <begin position="862"/>
        <end position="913"/>
    </location>
</feature>
<evidence type="ECO:0000256" key="4">
    <source>
        <dbReference type="SAM" id="MobiDB-lite"/>
    </source>
</evidence>
<keyword evidence="7" id="KW-1185">Reference proteome</keyword>
<evidence type="ECO:0000259" key="5">
    <source>
        <dbReference type="Pfam" id="PF07894"/>
    </source>
</evidence>
<dbReference type="Gene3D" id="3.30.870.10">
    <property type="entry name" value="Endonuclease Chain A"/>
    <property type="match status" value="1"/>
</dbReference>
<sequence length="927" mass="104692">MIESQLSSLTSEIKPDDFIRPHYKETYRLAIDALVGGGQEAYRELLKGERVGEFLSEDELLFIVENVERPITGDQEEEADPSMDNAPSSGTYWPLHSDLDTPNLDLGWPDVREKMQTNINLLFHPPRPNCPTIKEAVRKHIQEARHIIAIVMDIFTDVDIFKEVVDASSRGVAVYILLDERHVKAFLRMTEKQDVHIQRLRNIRVRTVKGQEYLCRSGAKFYGAMGEKFLLVDCQTVVYGSYSFMWSYEKINLSMVQVITGQLVESYDEEFRMLYARSLVPSAFAPPEAMMLEGKPDGGRPLVSYGAKHGQPFERRDQLRHTLDTVYMKACGSQARLKNTVDDLDQELHDKGLFNQHAPNGHMIHQRIAQLQATDHNNFLKRHSYAGERNETSHVPNHLNYGLSQWNVARDCGQFGITGRNDYLSRALENPLQSRLSPGNYIRGNNIRQTYHGHDKQMLSMQQNMPSLERTSRSFLRTWRIESYLSNEEPSIKDPSDYLDYNEGLDGKPNPYMHSRLRSSLVFKSTIPEQPESNSYTTNSQSSGLHGEQLGPPPNTSFHPSRILTTMGNRGMPNDFIMKRRSLQILDDSRHNMYNGNNNPNFSSLGRGKVGATVTNPELFQEERYKRYSLAEPRCNTNYISSKEPSSHMFGTYGSGQGITGELTDFNRTERYSQNSIKEDQRSVSHYDVKKVSENKNPSAFNPPSSRTSSATALTANSHEPSAKASNTPSSSSSPRFFKKKIISLLNKPEKESKTCGGSPEDEGKKVGKKKGSTTNSASSQQKGNGGLSIRENHFLGEGGTSSAPRFSTEELSQDCMPSGAPTNRQVAPASRPSQVLDARQRDHKVDRRLYSRFEPFCSFEKKTEKGSSGAAHLHGLETRKSLPSQNSRGVFSSEHNTTSRNQVQGHHENKFGRFIQRVGNFIHKNK</sequence>
<dbReference type="GO" id="GO:0019901">
    <property type="term" value="F:protein kinase binding"/>
    <property type="evidence" value="ECO:0007669"/>
    <property type="project" value="TreeGrafter"/>
</dbReference>
<dbReference type="PANTHER" id="PTHR16181:SF29">
    <property type="entry name" value="PROTEIN FAM83A-RELATED"/>
    <property type="match status" value="1"/>
</dbReference>
<organism evidence="6 7">
    <name type="scientific">Paramormyrops kingsleyae</name>
    <dbReference type="NCBI Taxonomy" id="1676925"/>
    <lineage>
        <taxon>Eukaryota</taxon>
        <taxon>Metazoa</taxon>
        <taxon>Chordata</taxon>
        <taxon>Craniata</taxon>
        <taxon>Vertebrata</taxon>
        <taxon>Euteleostomi</taxon>
        <taxon>Actinopterygii</taxon>
        <taxon>Neopterygii</taxon>
        <taxon>Teleostei</taxon>
        <taxon>Osteoglossocephala</taxon>
        <taxon>Osteoglossomorpha</taxon>
        <taxon>Osteoglossiformes</taxon>
        <taxon>Mormyridae</taxon>
        <taxon>Paramormyrops</taxon>
    </lineage>
</organism>
<evidence type="ECO:0000256" key="3">
    <source>
        <dbReference type="ARBA" id="ARBA00022490"/>
    </source>
</evidence>
<dbReference type="Pfam" id="PF07894">
    <property type="entry name" value="SACK1"/>
    <property type="match status" value="1"/>
</dbReference>
<evidence type="ECO:0000256" key="1">
    <source>
        <dbReference type="ARBA" id="ARBA00004496"/>
    </source>
</evidence>
<dbReference type="GO" id="GO:0016020">
    <property type="term" value="C:membrane"/>
    <property type="evidence" value="ECO:0007669"/>
    <property type="project" value="TreeGrafter"/>
</dbReference>
<comment type="similarity">
    <text evidence="2">Belongs to the FAM83 family.</text>
</comment>
<dbReference type="SUPFAM" id="SSF56024">
    <property type="entry name" value="Phospholipase D/nuclease"/>
    <property type="match status" value="1"/>
</dbReference>
<feature type="region of interest" description="Disordered" evidence="4">
    <location>
        <begin position="693"/>
        <end position="844"/>
    </location>
</feature>
<feature type="compositionally biased region" description="Low complexity" evidence="4">
    <location>
        <begin position="705"/>
        <end position="736"/>
    </location>
</feature>
<dbReference type="GeneTree" id="ENSGT00940000157889"/>
<dbReference type="InterPro" id="IPR050944">
    <property type="entry name" value="FAM83"/>
</dbReference>
<dbReference type="GO" id="GO:0005737">
    <property type="term" value="C:cytoplasm"/>
    <property type="evidence" value="ECO:0007669"/>
    <property type="project" value="UniProtKB-SubCell"/>
</dbReference>
<dbReference type="STRING" id="1676925.ENSPKIP00000038022"/>
<accession>A0A3B3T4G5</accession>
<dbReference type="GO" id="GO:0007165">
    <property type="term" value="P:signal transduction"/>
    <property type="evidence" value="ECO:0007669"/>
    <property type="project" value="TreeGrafter"/>
</dbReference>
<comment type="subcellular location">
    <subcellularLocation>
        <location evidence="1">Cytoplasm</location>
    </subcellularLocation>
</comment>
<dbReference type="OrthoDB" id="8443577at2759"/>
<dbReference type="Proteomes" id="UP000261540">
    <property type="component" value="Unplaced"/>
</dbReference>
<dbReference type="PANTHER" id="PTHR16181">
    <property type="entry name" value="PROTEIN FAM83A-RELATED"/>
    <property type="match status" value="1"/>
</dbReference>
<evidence type="ECO:0000256" key="2">
    <source>
        <dbReference type="ARBA" id="ARBA00006937"/>
    </source>
</evidence>
<dbReference type="AlphaFoldDB" id="A0A3B3T4G5"/>